<evidence type="ECO:0000313" key="4">
    <source>
        <dbReference type="Proteomes" id="UP000067738"/>
    </source>
</evidence>
<dbReference type="GeneID" id="26736458"/>
<reference evidence="3 4" key="1">
    <citation type="submission" date="2015-04" db="EMBL/GenBank/DDBJ databases">
        <title>The complete genome sequence of the rumen methanogen Methanobrevibacter millerae SM9.</title>
        <authorList>
            <person name="Leahy S.C."/>
            <person name="Kelly W.J."/>
            <person name="Pacheco D.M."/>
            <person name="Li D."/>
            <person name="Altermann E."/>
            <person name="Attwood G.T."/>
        </authorList>
    </citation>
    <scope>NUCLEOTIDE SEQUENCE [LARGE SCALE GENOMIC DNA]</scope>
    <source>
        <strain evidence="3 4">SM9</strain>
    </source>
</reference>
<dbReference type="InterPro" id="IPR012337">
    <property type="entry name" value="RNaseH-like_sf"/>
</dbReference>
<proteinExistence type="predicted"/>
<sequence>MKHRLNLDIKDPNYTLLKKIFKIIDSRKSLEILASYGFKNLNKQIFAFKIIFISMFFGLDISFILNELESKKELRDYFKISEILTANQVYKIFSQQNPENLLKALNRVLNHQNKVKRRGKKTFIVDATPVDLDFNFNRNKKTKEHLKTLNLKWSYSSSKGFYIGFKATVIIDYDSMNPVSILIHSGAPNDAKLFDEIMENLQKRRIIRKGDTIILDKGYYSYKNYQLGISKYKIVPFIFPKDNFNKTKLNDQLSYPLQVFNKTKKILAQKQFYNNLKIELFKKLDDWKKFKPIRGKIEDFFKLLKQGLNMREIHKYTPKSVTKTVYLNVFLGVLIVSQGFYSKTAIQQLSEN</sequence>
<evidence type="ECO:0000259" key="2">
    <source>
        <dbReference type="Pfam" id="PF01609"/>
    </source>
</evidence>
<dbReference type="Pfam" id="PF01609">
    <property type="entry name" value="DDE_Tnp_1"/>
    <property type="match status" value="1"/>
</dbReference>
<dbReference type="SUPFAM" id="SSF53098">
    <property type="entry name" value="Ribonuclease H-like"/>
    <property type="match status" value="1"/>
</dbReference>
<dbReference type="InterPro" id="IPR002559">
    <property type="entry name" value="Transposase_11"/>
</dbReference>
<dbReference type="GO" id="GO:0003677">
    <property type="term" value="F:DNA binding"/>
    <property type="evidence" value="ECO:0007669"/>
    <property type="project" value="InterPro"/>
</dbReference>
<dbReference type="OrthoDB" id="76296at2157"/>
<protein>
    <submittedName>
        <fullName evidence="3">Transposase</fullName>
    </submittedName>
</protein>
<dbReference type="GO" id="GO:0006313">
    <property type="term" value="P:DNA transposition"/>
    <property type="evidence" value="ECO:0007669"/>
    <property type="project" value="InterPro"/>
</dbReference>
<feature type="transmembrane region" description="Helical" evidence="1">
    <location>
        <begin position="45"/>
        <end position="65"/>
    </location>
</feature>
<keyword evidence="4" id="KW-1185">Reference proteome</keyword>
<name>A0A0U2L6A8_9EURY</name>
<evidence type="ECO:0000256" key="1">
    <source>
        <dbReference type="SAM" id="Phobius"/>
    </source>
</evidence>
<dbReference type="PATRIC" id="fig|230361.4.peg.1566"/>
<dbReference type="AlphaFoldDB" id="A0A0U2L6A8"/>
<keyword evidence="1" id="KW-0472">Membrane</keyword>
<dbReference type="GO" id="GO:0004803">
    <property type="term" value="F:transposase activity"/>
    <property type="evidence" value="ECO:0007669"/>
    <property type="project" value="InterPro"/>
</dbReference>
<gene>
    <name evidence="3" type="ORF">sm9_1517</name>
</gene>
<keyword evidence="1" id="KW-1133">Transmembrane helix</keyword>
<dbReference type="KEGG" id="mmil:sm9_1517"/>
<evidence type="ECO:0000313" key="3">
    <source>
        <dbReference type="EMBL" id="ALT69294.1"/>
    </source>
</evidence>
<feature type="domain" description="Transposase IS4-like" evidence="2">
    <location>
        <begin position="119"/>
        <end position="327"/>
    </location>
</feature>
<dbReference type="RefSeq" id="WP_058739530.1">
    <property type="nucleotide sequence ID" value="NZ_CP011266.1"/>
</dbReference>
<accession>A0A0U2L6A8</accession>
<dbReference type="EMBL" id="CP011266">
    <property type="protein sequence ID" value="ALT69294.1"/>
    <property type="molecule type" value="Genomic_DNA"/>
</dbReference>
<organism evidence="3 4">
    <name type="scientific">Methanobrevibacter millerae</name>
    <dbReference type="NCBI Taxonomy" id="230361"/>
    <lineage>
        <taxon>Archaea</taxon>
        <taxon>Methanobacteriati</taxon>
        <taxon>Methanobacteriota</taxon>
        <taxon>Methanomada group</taxon>
        <taxon>Methanobacteria</taxon>
        <taxon>Methanobacteriales</taxon>
        <taxon>Methanobacteriaceae</taxon>
        <taxon>Methanobrevibacter</taxon>
    </lineage>
</organism>
<keyword evidence="1" id="KW-0812">Transmembrane</keyword>
<dbReference type="Proteomes" id="UP000067738">
    <property type="component" value="Chromosome"/>
</dbReference>